<dbReference type="Proteomes" id="UP000663992">
    <property type="component" value="Unassembled WGS sequence"/>
</dbReference>
<comment type="caution">
    <text evidence="3">The sequence shown here is derived from an EMBL/GenBank/DDBJ whole genome shotgun (WGS) entry which is preliminary data.</text>
</comment>
<comment type="similarity">
    <text evidence="1 2">Belongs to the arylamine N-acetyltransferase family.</text>
</comment>
<sequence>MTELGLSRYLQRIDYQGTLTADLPSLSGLVARHTQSIPFENLNAFMSLPVDLSADSVMNKLVVEGRGGYCYEQNALFRDVLMSLGFEVIGLAARVRWGVPPEVQTPASHMLLILTLSDVKYLVDVGFGVTTPSVPLRLDSRDVQVTAHGNYKITEEQGYYELAFEQSRGWQTLYQFNLEPKQDADYKVFNWYVSTHPDSVFVRNLVAARIAGQYRYTLRNREFKRYQGGELLDVTTLTTPEQVIVCLRKQFNINAPEALRSKLAALFDDSLAKAG</sequence>
<protein>
    <submittedName>
        <fullName evidence="3">Arylamine N-acetyltransferase</fullName>
    </submittedName>
</protein>
<dbReference type="PANTHER" id="PTHR11786">
    <property type="entry name" value="N-HYDROXYARYLAMINE O-ACETYLTRANSFERASE"/>
    <property type="match status" value="1"/>
</dbReference>
<name>A0ABS3CYS1_9ALTE</name>
<dbReference type="InterPro" id="IPR001447">
    <property type="entry name" value="Arylamine_N-AcTrfase"/>
</dbReference>
<dbReference type="EMBL" id="JAFKCS010000019">
    <property type="protein sequence ID" value="MBN7821531.1"/>
    <property type="molecule type" value="Genomic_DNA"/>
</dbReference>
<reference evidence="3 4" key="1">
    <citation type="submission" date="2021-03" db="EMBL/GenBank/DDBJ databases">
        <title>novel species isolated from a fishpond in China.</title>
        <authorList>
            <person name="Lu H."/>
            <person name="Cai Z."/>
        </authorList>
    </citation>
    <scope>NUCLEOTIDE SEQUENCE [LARGE SCALE GENOMIC DNA]</scope>
    <source>
        <strain evidence="3 4">Y57</strain>
    </source>
</reference>
<keyword evidence="4" id="KW-1185">Reference proteome</keyword>
<dbReference type="PRINTS" id="PR01543">
    <property type="entry name" value="ANATRNSFRASE"/>
</dbReference>
<organism evidence="3 4">
    <name type="scientific">Bowmanella yangjiangensis</name>
    <dbReference type="NCBI Taxonomy" id="2811230"/>
    <lineage>
        <taxon>Bacteria</taxon>
        <taxon>Pseudomonadati</taxon>
        <taxon>Pseudomonadota</taxon>
        <taxon>Gammaproteobacteria</taxon>
        <taxon>Alteromonadales</taxon>
        <taxon>Alteromonadaceae</taxon>
        <taxon>Bowmanella</taxon>
    </lineage>
</organism>
<dbReference type="Gene3D" id="3.30.2140.10">
    <property type="entry name" value="Arylamine N-acetyltransferase"/>
    <property type="match status" value="1"/>
</dbReference>
<evidence type="ECO:0000313" key="4">
    <source>
        <dbReference type="Proteomes" id="UP000663992"/>
    </source>
</evidence>
<dbReference type="InterPro" id="IPR038765">
    <property type="entry name" value="Papain-like_cys_pep_sf"/>
</dbReference>
<dbReference type="PANTHER" id="PTHR11786:SF0">
    <property type="entry name" value="ARYLAMINE N-ACETYLTRANSFERASE 4-RELATED"/>
    <property type="match status" value="1"/>
</dbReference>
<dbReference type="Pfam" id="PF00797">
    <property type="entry name" value="Acetyltransf_2"/>
    <property type="match status" value="1"/>
</dbReference>
<evidence type="ECO:0000256" key="1">
    <source>
        <dbReference type="ARBA" id="ARBA00006547"/>
    </source>
</evidence>
<gene>
    <name evidence="3" type="ORF">J0A65_16800</name>
</gene>
<accession>A0ABS3CYS1</accession>
<dbReference type="RefSeq" id="WP_206595477.1">
    <property type="nucleotide sequence ID" value="NZ_JAFKCS010000019.1"/>
</dbReference>
<dbReference type="Gene3D" id="2.40.128.150">
    <property type="entry name" value="Cysteine proteinases"/>
    <property type="match status" value="1"/>
</dbReference>
<evidence type="ECO:0000256" key="2">
    <source>
        <dbReference type="RuleBase" id="RU003452"/>
    </source>
</evidence>
<dbReference type="SUPFAM" id="SSF54001">
    <property type="entry name" value="Cysteine proteinases"/>
    <property type="match status" value="1"/>
</dbReference>
<proteinExistence type="inferred from homology"/>
<evidence type="ECO:0000313" key="3">
    <source>
        <dbReference type="EMBL" id="MBN7821531.1"/>
    </source>
</evidence>